<gene>
    <name evidence="9" type="ORF">EUU22_10150</name>
</gene>
<keyword evidence="7 8" id="KW-0472">Membrane</keyword>
<feature type="transmembrane region" description="Helical" evidence="8">
    <location>
        <begin position="115"/>
        <end position="136"/>
    </location>
</feature>
<dbReference type="RefSeq" id="WP_129331904.1">
    <property type="nucleotide sequence ID" value="NZ_SDVB01000196.1"/>
</dbReference>
<dbReference type="PANTHER" id="PTHR30269">
    <property type="entry name" value="TRANSMEMBRANE PROTEIN YFCA"/>
    <property type="match status" value="1"/>
</dbReference>
<dbReference type="InterPro" id="IPR002781">
    <property type="entry name" value="TM_pro_TauE-like"/>
</dbReference>
<evidence type="ECO:0000313" key="9">
    <source>
        <dbReference type="EMBL" id="RYC15378.1"/>
    </source>
</evidence>
<feature type="transmembrane region" description="Helical" evidence="8">
    <location>
        <begin position="148"/>
        <end position="172"/>
    </location>
</feature>
<dbReference type="AlphaFoldDB" id="A0A4V1RR75"/>
<evidence type="ECO:0000256" key="6">
    <source>
        <dbReference type="ARBA" id="ARBA00022989"/>
    </source>
</evidence>
<dbReference type="GO" id="GO:0005886">
    <property type="term" value="C:plasma membrane"/>
    <property type="evidence" value="ECO:0007669"/>
    <property type="project" value="UniProtKB-SubCell"/>
</dbReference>
<feature type="transmembrane region" description="Helical" evidence="8">
    <location>
        <begin position="238"/>
        <end position="258"/>
    </location>
</feature>
<dbReference type="EMBL" id="SDVB01000196">
    <property type="protein sequence ID" value="RYC15378.1"/>
    <property type="molecule type" value="Genomic_DNA"/>
</dbReference>
<dbReference type="OrthoDB" id="9795324at2"/>
<feature type="transmembrane region" description="Helical" evidence="8">
    <location>
        <begin position="184"/>
        <end position="201"/>
    </location>
</feature>
<organism evidence="9 10">
    <name type="scientific">Ciceribacter ferrooxidans</name>
    <dbReference type="NCBI Taxonomy" id="2509717"/>
    <lineage>
        <taxon>Bacteria</taxon>
        <taxon>Pseudomonadati</taxon>
        <taxon>Pseudomonadota</taxon>
        <taxon>Alphaproteobacteria</taxon>
        <taxon>Hyphomicrobiales</taxon>
        <taxon>Rhizobiaceae</taxon>
        <taxon>Ciceribacter</taxon>
    </lineage>
</organism>
<sequence length="263" mass="26773">MEPTQITLAAIPAYVAGQSTGTLSFLLASALIAGLARGFSGFGGALIFVPLASSVVEPRLAVAILFIIDLVMTLPMIPGAVRQADKREAGTMLVGALAGVPLGTMILAHADPLAVRWAIIIVVISLLALLVSGWRYHGKPTAPLTVGVGALAGVFGGAAQVSGPPVVAYWLGGALPAATVRANLVFYFATSSLITGVNYALAGFFDLPALALSLVAGPVFGLGVLAGSRLFGKADDQLFRRICYALIGAAAIIGLPLLDGVLR</sequence>
<dbReference type="Pfam" id="PF01925">
    <property type="entry name" value="TauE"/>
    <property type="match status" value="1"/>
</dbReference>
<evidence type="ECO:0000256" key="3">
    <source>
        <dbReference type="ARBA" id="ARBA00022448"/>
    </source>
</evidence>
<comment type="similarity">
    <text evidence="2 8">Belongs to the 4-toluene sulfonate uptake permease (TSUP) (TC 2.A.102) family.</text>
</comment>
<reference evidence="9 10" key="1">
    <citation type="submission" date="2019-01" db="EMBL/GenBank/DDBJ databases">
        <authorList>
            <person name="Deng T."/>
        </authorList>
    </citation>
    <scope>NUCLEOTIDE SEQUENCE [LARGE SCALE GENOMIC DNA]</scope>
    <source>
        <strain evidence="9 10">F8825</strain>
    </source>
</reference>
<name>A0A4V1RR75_9HYPH</name>
<protein>
    <recommendedName>
        <fullName evidence="8">Probable membrane transporter protein</fullName>
    </recommendedName>
</protein>
<evidence type="ECO:0000313" key="10">
    <source>
        <dbReference type="Proteomes" id="UP000291088"/>
    </source>
</evidence>
<evidence type="ECO:0000256" key="4">
    <source>
        <dbReference type="ARBA" id="ARBA00022475"/>
    </source>
</evidence>
<evidence type="ECO:0000256" key="2">
    <source>
        <dbReference type="ARBA" id="ARBA00009142"/>
    </source>
</evidence>
<keyword evidence="4 8" id="KW-1003">Cell membrane</keyword>
<feature type="transmembrane region" description="Helical" evidence="8">
    <location>
        <begin position="207"/>
        <end position="226"/>
    </location>
</feature>
<evidence type="ECO:0000256" key="1">
    <source>
        <dbReference type="ARBA" id="ARBA00004651"/>
    </source>
</evidence>
<evidence type="ECO:0000256" key="7">
    <source>
        <dbReference type="ARBA" id="ARBA00023136"/>
    </source>
</evidence>
<dbReference type="InterPro" id="IPR052017">
    <property type="entry name" value="TSUP"/>
</dbReference>
<feature type="transmembrane region" description="Helical" evidence="8">
    <location>
        <begin position="60"/>
        <end position="77"/>
    </location>
</feature>
<accession>A0A4V1RR75</accession>
<evidence type="ECO:0000256" key="5">
    <source>
        <dbReference type="ARBA" id="ARBA00022692"/>
    </source>
</evidence>
<evidence type="ECO:0000256" key="8">
    <source>
        <dbReference type="RuleBase" id="RU363041"/>
    </source>
</evidence>
<proteinExistence type="inferred from homology"/>
<dbReference type="PANTHER" id="PTHR30269:SF37">
    <property type="entry name" value="MEMBRANE TRANSPORTER PROTEIN"/>
    <property type="match status" value="1"/>
</dbReference>
<keyword evidence="5 8" id="KW-0812">Transmembrane</keyword>
<keyword evidence="10" id="KW-1185">Reference proteome</keyword>
<dbReference type="Proteomes" id="UP000291088">
    <property type="component" value="Unassembled WGS sequence"/>
</dbReference>
<comment type="caution">
    <text evidence="9">The sequence shown here is derived from an EMBL/GenBank/DDBJ whole genome shotgun (WGS) entry which is preliminary data.</text>
</comment>
<comment type="subcellular location">
    <subcellularLocation>
        <location evidence="1 8">Cell membrane</location>
        <topology evidence="1 8">Multi-pass membrane protein</topology>
    </subcellularLocation>
</comment>
<keyword evidence="6 8" id="KW-1133">Transmembrane helix</keyword>
<keyword evidence="3" id="KW-0813">Transport</keyword>